<dbReference type="GO" id="GO:0032259">
    <property type="term" value="P:methylation"/>
    <property type="evidence" value="ECO:0007669"/>
    <property type="project" value="UniProtKB-KW"/>
</dbReference>
<dbReference type="Proteomes" id="UP000201263">
    <property type="component" value="Segment"/>
</dbReference>
<dbReference type="Gene3D" id="3.40.50.150">
    <property type="entry name" value="Vaccinia Virus protein VP39"/>
    <property type="match status" value="1"/>
</dbReference>
<dbReference type="GO" id="GO:0043565">
    <property type="term" value="F:sequence-specific DNA binding"/>
    <property type="evidence" value="ECO:0007669"/>
    <property type="project" value="TreeGrafter"/>
</dbReference>
<dbReference type="PIRSF" id="PIRSF000398">
    <property type="entry name" value="M_m6A_EcoRV"/>
    <property type="match status" value="1"/>
</dbReference>
<evidence type="ECO:0000256" key="1">
    <source>
        <dbReference type="ARBA" id="ARBA00006594"/>
    </source>
</evidence>
<keyword evidence="8" id="KW-1185">Reference proteome</keyword>
<dbReference type="InterPro" id="IPR029063">
    <property type="entry name" value="SAM-dependent_MTases_sf"/>
</dbReference>
<gene>
    <name evidence="7" type="ORF">CPTMiller_00247</name>
</gene>
<dbReference type="RefSeq" id="YP_009097849.1">
    <property type="nucleotide sequence ID" value="NC_025414.1"/>
</dbReference>
<keyword evidence="3 7" id="KW-0489">Methyltransferase</keyword>
<proteinExistence type="inferred from homology"/>
<dbReference type="InterPro" id="IPR002052">
    <property type="entry name" value="DNA_methylase_N6_adenine_CS"/>
</dbReference>
<dbReference type="PROSITE" id="PS00092">
    <property type="entry name" value="N6_MTASE"/>
    <property type="match status" value="1"/>
</dbReference>
<reference evidence="7 8" key="1">
    <citation type="submission" date="2014-07" db="EMBL/GenBank/DDBJ databases">
        <title>Complete Genome of Citrobacter freundii Myophage Miller.</title>
        <authorList>
            <person name="Hwang K."/>
            <person name="Luna A.J."/>
            <person name="Hernandez A.C."/>
            <person name="Everett G.F.K."/>
        </authorList>
    </citation>
    <scope>NUCLEOTIDE SEQUENCE [LARGE SCALE GENOMIC DNA]</scope>
</reference>
<sequence>MNYLGVIPYTGNKQDLLPKLFELFPDRRHYHRFVDCFCGGLSVSLNVPKPVLSNDYDKTLIGVYQMLKRAPDLSEVRELIAKKGLNKENKEAYLAFREEYNQHRDPLWLYVLILHSFSNVNRTNEKGEFNAHFGYRTINASTVKRFEHFKKNVAGIEFRSGSYSDIEINDNDFVYCDPPYLITDAVYNKFWNADRERELYAFLDYLHERGIWFGLSNVTHHAGKQNDILIEWMQKYTVHNLDKKYLLGQHTESYEQNKTQEVYVCNYQKREVNTFPQTLDDLM</sequence>
<keyword evidence="4" id="KW-0808">Transferase</keyword>
<organism evidence="7 8">
    <name type="scientific">Citrobacter phage Miller</name>
    <dbReference type="NCBI Taxonomy" id="1527524"/>
    <lineage>
        <taxon>Viruses</taxon>
        <taxon>Duplodnaviria</taxon>
        <taxon>Heunggongvirae</taxon>
        <taxon>Uroviricota</taxon>
        <taxon>Caudoviricetes</taxon>
        <taxon>Pantevenvirales</taxon>
        <taxon>Straboviridae</taxon>
        <taxon>Pseudotevenvirus</taxon>
        <taxon>Pseudotevenvirus miller</taxon>
    </lineage>
</organism>
<keyword evidence="5" id="KW-0949">S-adenosyl-L-methionine</keyword>
<dbReference type="EC" id="2.1.1.72" evidence="2"/>
<dbReference type="GO" id="GO:0009007">
    <property type="term" value="F:site-specific DNA-methyltransferase (adenine-specific) activity"/>
    <property type="evidence" value="ECO:0007669"/>
    <property type="project" value="UniProtKB-EC"/>
</dbReference>
<dbReference type="NCBIfam" id="TIGR00571">
    <property type="entry name" value="dam"/>
    <property type="match status" value="1"/>
</dbReference>
<protein>
    <recommendedName>
        <fullName evidence="2">site-specific DNA-methyltransferase (adenine-specific)</fullName>
        <ecNumber evidence="2">2.1.1.72</ecNumber>
    </recommendedName>
</protein>
<dbReference type="Gene3D" id="1.10.1020.10">
    <property type="entry name" value="Adenine-specific Methyltransferase, Domain 2"/>
    <property type="match status" value="1"/>
</dbReference>
<dbReference type="GeneID" id="22113719"/>
<dbReference type="PRINTS" id="PR00505">
    <property type="entry name" value="D12N6MTFRASE"/>
</dbReference>
<comment type="similarity">
    <text evidence="1">Belongs to the N(4)/N(6)-methyltransferase family.</text>
</comment>
<dbReference type="PANTHER" id="PTHR30481">
    <property type="entry name" value="DNA ADENINE METHYLASE"/>
    <property type="match status" value="1"/>
</dbReference>
<dbReference type="InterPro" id="IPR012263">
    <property type="entry name" value="M_m6A_EcoRV"/>
</dbReference>
<dbReference type="InterPro" id="IPR012327">
    <property type="entry name" value="MeTrfase_D12"/>
</dbReference>
<dbReference type="InterPro" id="IPR023095">
    <property type="entry name" value="Ade_MeTrfase_dom_2"/>
</dbReference>
<dbReference type="SUPFAM" id="SSF53335">
    <property type="entry name" value="S-adenosyl-L-methionine-dependent methyltransferases"/>
    <property type="match status" value="1"/>
</dbReference>
<dbReference type="GO" id="GO:0009307">
    <property type="term" value="P:DNA restriction-modification system"/>
    <property type="evidence" value="ECO:0007669"/>
    <property type="project" value="InterPro"/>
</dbReference>
<evidence type="ECO:0000313" key="7">
    <source>
        <dbReference type="EMBL" id="AIK68183.1"/>
    </source>
</evidence>
<dbReference type="GO" id="GO:0006298">
    <property type="term" value="P:mismatch repair"/>
    <property type="evidence" value="ECO:0007669"/>
    <property type="project" value="TreeGrafter"/>
</dbReference>
<comment type="catalytic activity">
    <reaction evidence="6">
        <text>a 2'-deoxyadenosine in DNA + S-adenosyl-L-methionine = an N(6)-methyl-2'-deoxyadenosine in DNA + S-adenosyl-L-homocysteine + H(+)</text>
        <dbReference type="Rhea" id="RHEA:15197"/>
        <dbReference type="Rhea" id="RHEA-COMP:12418"/>
        <dbReference type="Rhea" id="RHEA-COMP:12419"/>
        <dbReference type="ChEBI" id="CHEBI:15378"/>
        <dbReference type="ChEBI" id="CHEBI:57856"/>
        <dbReference type="ChEBI" id="CHEBI:59789"/>
        <dbReference type="ChEBI" id="CHEBI:90615"/>
        <dbReference type="ChEBI" id="CHEBI:90616"/>
        <dbReference type="EC" id="2.1.1.72"/>
    </reaction>
</comment>
<dbReference type="Pfam" id="PF02086">
    <property type="entry name" value="MethyltransfD12"/>
    <property type="match status" value="1"/>
</dbReference>
<evidence type="ECO:0000256" key="4">
    <source>
        <dbReference type="ARBA" id="ARBA00022679"/>
    </source>
</evidence>
<accession>A0A076YIG4</accession>
<evidence type="ECO:0000256" key="6">
    <source>
        <dbReference type="ARBA" id="ARBA00047942"/>
    </source>
</evidence>
<dbReference type="KEGG" id="vg:22113719"/>
<dbReference type="EMBL" id="KM236237">
    <property type="protein sequence ID" value="AIK68183.1"/>
    <property type="molecule type" value="Genomic_DNA"/>
</dbReference>
<evidence type="ECO:0000256" key="2">
    <source>
        <dbReference type="ARBA" id="ARBA00011900"/>
    </source>
</evidence>
<name>A0A076YIG4_9CAUD</name>
<dbReference type="GO" id="GO:1904047">
    <property type="term" value="F:S-adenosyl-L-methionine binding"/>
    <property type="evidence" value="ECO:0007669"/>
    <property type="project" value="TreeGrafter"/>
</dbReference>
<evidence type="ECO:0000256" key="5">
    <source>
        <dbReference type="ARBA" id="ARBA00022691"/>
    </source>
</evidence>
<evidence type="ECO:0000256" key="3">
    <source>
        <dbReference type="ARBA" id="ARBA00022603"/>
    </source>
</evidence>
<evidence type="ECO:0000313" key="8">
    <source>
        <dbReference type="Proteomes" id="UP000201263"/>
    </source>
</evidence>
<dbReference type="PANTHER" id="PTHR30481:SF3">
    <property type="entry name" value="DNA ADENINE METHYLASE"/>
    <property type="match status" value="1"/>
</dbReference>